<dbReference type="InterPro" id="IPR036918">
    <property type="entry name" value="Pyrv_Knase_C_sf"/>
</dbReference>
<dbReference type="InterPro" id="IPR015806">
    <property type="entry name" value="Pyrv_Knase_insert_dom_sf"/>
</dbReference>
<feature type="domain" description="Pyruvate kinase barrel" evidence="16">
    <location>
        <begin position="5"/>
        <end position="315"/>
    </location>
</feature>
<dbReference type="InterPro" id="IPR015813">
    <property type="entry name" value="Pyrv/PenolPyrv_kinase-like_dom"/>
</dbReference>
<evidence type="ECO:0000256" key="7">
    <source>
        <dbReference type="ARBA" id="ARBA00022723"/>
    </source>
</evidence>
<dbReference type="InterPro" id="IPR018209">
    <property type="entry name" value="Pyrv_Knase_AS"/>
</dbReference>
<dbReference type="GO" id="GO:0016301">
    <property type="term" value="F:kinase activity"/>
    <property type="evidence" value="ECO:0007669"/>
    <property type="project" value="UniProtKB-KW"/>
</dbReference>
<comment type="similarity">
    <text evidence="4 15">Belongs to the pyruvate kinase family.</text>
</comment>
<dbReference type="Gene3D" id="3.40.1380.20">
    <property type="entry name" value="Pyruvate kinase, C-terminal domain"/>
    <property type="match status" value="1"/>
</dbReference>
<accession>A0A832QGE0</accession>
<dbReference type="NCBIfam" id="TIGR01064">
    <property type="entry name" value="pyruv_kin"/>
    <property type="match status" value="1"/>
</dbReference>
<dbReference type="InterPro" id="IPR015793">
    <property type="entry name" value="Pyrv_Knase_brl"/>
</dbReference>
<dbReference type="Gene3D" id="3.20.20.60">
    <property type="entry name" value="Phosphoenolpyruvate-binding domains"/>
    <property type="match status" value="1"/>
</dbReference>
<dbReference type="UniPathway" id="UPA00109">
    <property type="reaction ID" value="UER00188"/>
</dbReference>
<dbReference type="InterPro" id="IPR011037">
    <property type="entry name" value="Pyrv_Knase-like_insert_dom_sf"/>
</dbReference>
<dbReference type="PROSITE" id="PS00110">
    <property type="entry name" value="PYRUVATE_KINASE"/>
    <property type="match status" value="1"/>
</dbReference>
<keyword evidence="10" id="KW-0067">ATP-binding</keyword>
<evidence type="ECO:0000256" key="10">
    <source>
        <dbReference type="ARBA" id="ARBA00022840"/>
    </source>
</evidence>
<evidence type="ECO:0000256" key="8">
    <source>
        <dbReference type="ARBA" id="ARBA00022741"/>
    </source>
</evidence>
<comment type="cofactor">
    <cofactor evidence="2">
        <name>K(+)</name>
        <dbReference type="ChEBI" id="CHEBI:29103"/>
    </cofactor>
</comment>
<dbReference type="GO" id="GO:0005524">
    <property type="term" value="F:ATP binding"/>
    <property type="evidence" value="ECO:0007669"/>
    <property type="project" value="UniProtKB-KW"/>
</dbReference>
<keyword evidence="11 15" id="KW-0460">Magnesium</keyword>
<evidence type="ECO:0000256" key="4">
    <source>
        <dbReference type="ARBA" id="ARBA00008663"/>
    </source>
</evidence>
<dbReference type="Pfam" id="PF00224">
    <property type="entry name" value="PK"/>
    <property type="match status" value="1"/>
</dbReference>
<comment type="catalytic activity">
    <reaction evidence="15">
        <text>pyruvate + ATP = phosphoenolpyruvate + ADP + H(+)</text>
        <dbReference type="Rhea" id="RHEA:18157"/>
        <dbReference type="ChEBI" id="CHEBI:15361"/>
        <dbReference type="ChEBI" id="CHEBI:15378"/>
        <dbReference type="ChEBI" id="CHEBI:30616"/>
        <dbReference type="ChEBI" id="CHEBI:58702"/>
        <dbReference type="ChEBI" id="CHEBI:456216"/>
        <dbReference type="EC" id="2.7.1.40"/>
    </reaction>
</comment>
<keyword evidence="12 15" id="KW-0324">Glycolysis</keyword>
<dbReference type="Proteomes" id="UP000576550">
    <property type="component" value="Unassembled WGS sequence"/>
</dbReference>
<evidence type="ECO:0000256" key="15">
    <source>
        <dbReference type="RuleBase" id="RU000504"/>
    </source>
</evidence>
<dbReference type="SUPFAM" id="SSF50800">
    <property type="entry name" value="PK beta-barrel domain-like"/>
    <property type="match status" value="1"/>
</dbReference>
<gene>
    <name evidence="18" type="primary">pyk</name>
    <name evidence="18" type="ORF">GX533_02245</name>
</gene>
<name>A0A832QGE0_9BACT</name>
<evidence type="ECO:0000313" key="18">
    <source>
        <dbReference type="EMBL" id="HHX99478.1"/>
    </source>
</evidence>
<evidence type="ECO:0000313" key="19">
    <source>
        <dbReference type="Proteomes" id="UP000576550"/>
    </source>
</evidence>
<organism evidence="18 19">
    <name type="scientific">Candidatus Dojkabacteria bacterium</name>
    <dbReference type="NCBI Taxonomy" id="2099670"/>
    <lineage>
        <taxon>Bacteria</taxon>
        <taxon>Candidatus Dojkabacteria</taxon>
    </lineage>
</organism>
<keyword evidence="9 15" id="KW-0418">Kinase</keyword>
<dbReference type="Pfam" id="PF02887">
    <property type="entry name" value="PK_C"/>
    <property type="match status" value="1"/>
</dbReference>
<evidence type="ECO:0000256" key="3">
    <source>
        <dbReference type="ARBA" id="ARBA00004997"/>
    </source>
</evidence>
<comment type="pathway">
    <text evidence="3 15">Carbohydrate degradation; glycolysis; pyruvate from D-glyceraldehyde 3-phosphate: step 5/5.</text>
</comment>
<dbReference type="FunFam" id="3.20.20.60:FF:000025">
    <property type="entry name" value="Pyruvate kinase"/>
    <property type="match status" value="1"/>
</dbReference>
<evidence type="ECO:0000256" key="9">
    <source>
        <dbReference type="ARBA" id="ARBA00022777"/>
    </source>
</evidence>
<keyword evidence="6 15" id="KW-0808">Transferase</keyword>
<protein>
    <recommendedName>
        <fullName evidence="5 14">Pyruvate kinase</fullName>
        <ecNumber evidence="5 14">2.7.1.40</ecNumber>
    </recommendedName>
</protein>
<evidence type="ECO:0000256" key="5">
    <source>
        <dbReference type="ARBA" id="ARBA00012142"/>
    </source>
</evidence>
<dbReference type="PANTHER" id="PTHR11817">
    <property type="entry name" value="PYRUVATE KINASE"/>
    <property type="match status" value="1"/>
</dbReference>
<dbReference type="InterPro" id="IPR015795">
    <property type="entry name" value="Pyrv_Knase_C"/>
</dbReference>
<dbReference type="GO" id="GO:0004743">
    <property type="term" value="F:pyruvate kinase activity"/>
    <property type="evidence" value="ECO:0007669"/>
    <property type="project" value="UniProtKB-UniRule"/>
</dbReference>
<sequence>MKNISRTKIVATIGPSTWGDDILKNMFEAGMRVARINASFADFAELTRVSNQIRNISPRIALILDTQGTKIRVKDLTKEIDVQDTLILSSVENPNPNVVKITYPSLHEDVVVGTEIFLDDGNIQLKVREIKGKNVICDVTQAGILKPNKTVNIPDVNLKFPLLTEKDIQDIKYAKELKFDYVCASFVRNKKDMLEVRKLLEGSKIKIIAKIENREGVANFDEILEEADAIMVARGDMGVELPLEEVPILQKEMIYKARAIGKPIIVATQMLESMRDNKRPTRAEVSDVANAVMDGADCLMLSAETSTGKYPVEAVKYMNKIALRTEQVMKLSPIEGETEAGKEVDRLALTACKFSTEVGYNAILIVSDSKGVVGSVSRHRPNIPIYVASSSFESIRENILFSGVKTHYIKELSDDRDNNIRLGVEKIYASGELELLDKIAIISGSSIKNKKSDSILEIITVKDVLDS</sequence>
<evidence type="ECO:0000259" key="16">
    <source>
        <dbReference type="Pfam" id="PF00224"/>
    </source>
</evidence>
<evidence type="ECO:0000256" key="12">
    <source>
        <dbReference type="ARBA" id="ARBA00023152"/>
    </source>
</evidence>
<dbReference type="AlphaFoldDB" id="A0A832QGE0"/>
<comment type="cofactor">
    <cofactor evidence="1">
        <name>Mg(2+)</name>
        <dbReference type="ChEBI" id="CHEBI:18420"/>
    </cofactor>
</comment>
<dbReference type="PRINTS" id="PR01050">
    <property type="entry name" value="PYRUVTKNASE"/>
</dbReference>
<evidence type="ECO:0000256" key="11">
    <source>
        <dbReference type="ARBA" id="ARBA00022842"/>
    </source>
</evidence>
<dbReference type="SUPFAM" id="SSF51621">
    <property type="entry name" value="Phosphoenolpyruvate/pyruvate domain"/>
    <property type="match status" value="1"/>
</dbReference>
<dbReference type="Gene3D" id="2.40.33.10">
    <property type="entry name" value="PK beta-barrel domain-like"/>
    <property type="match status" value="1"/>
</dbReference>
<dbReference type="EC" id="2.7.1.40" evidence="5 14"/>
<dbReference type="NCBIfam" id="NF004491">
    <property type="entry name" value="PRK05826.1"/>
    <property type="match status" value="1"/>
</dbReference>
<comment type="caution">
    <text evidence="18">The sequence shown here is derived from an EMBL/GenBank/DDBJ whole genome shotgun (WGS) entry which is preliminary data.</text>
</comment>
<evidence type="ECO:0000256" key="14">
    <source>
        <dbReference type="NCBIfam" id="TIGR01064"/>
    </source>
</evidence>
<dbReference type="InterPro" id="IPR001697">
    <property type="entry name" value="Pyr_Knase"/>
</dbReference>
<evidence type="ECO:0000256" key="6">
    <source>
        <dbReference type="ARBA" id="ARBA00022679"/>
    </source>
</evidence>
<keyword evidence="13 18" id="KW-0670">Pyruvate</keyword>
<dbReference type="SUPFAM" id="SSF52935">
    <property type="entry name" value="PK C-terminal domain-like"/>
    <property type="match status" value="1"/>
</dbReference>
<evidence type="ECO:0000259" key="17">
    <source>
        <dbReference type="Pfam" id="PF02887"/>
    </source>
</evidence>
<evidence type="ECO:0000256" key="2">
    <source>
        <dbReference type="ARBA" id="ARBA00001958"/>
    </source>
</evidence>
<dbReference type="GO" id="GO:0030955">
    <property type="term" value="F:potassium ion binding"/>
    <property type="evidence" value="ECO:0007669"/>
    <property type="project" value="UniProtKB-UniRule"/>
</dbReference>
<evidence type="ECO:0000256" key="13">
    <source>
        <dbReference type="ARBA" id="ARBA00023317"/>
    </source>
</evidence>
<dbReference type="GO" id="GO:0000287">
    <property type="term" value="F:magnesium ion binding"/>
    <property type="evidence" value="ECO:0007669"/>
    <property type="project" value="UniProtKB-UniRule"/>
</dbReference>
<proteinExistence type="inferred from homology"/>
<evidence type="ECO:0000256" key="1">
    <source>
        <dbReference type="ARBA" id="ARBA00001946"/>
    </source>
</evidence>
<reference evidence="18 19" key="1">
    <citation type="journal article" date="2020" name="Biotechnol. Biofuels">
        <title>New insights from the biogas microbiome by comprehensive genome-resolved metagenomics of nearly 1600 species originating from multiple anaerobic digesters.</title>
        <authorList>
            <person name="Campanaro S."/>
            <person name="Treu L."/>
            <person name="Rodriguez-R L.M."/>
            <person name="Kovalovszki A."/>
            <person name="Ziels R.M."/>
            <person name="Maus I."/>
            <person name="Zhu X."/>
            <person name="Kougias P.G."/>
            <person name="Basile A."/>
            <person name="Luo G."/>
            <person name="Schluter A."/>
            <person name="Konstantinidis K.T."/>
            <person name="Angelidaki I."/>
        </authorList>
    </citation>
    <scope>NUCLEOTIDE SEQUENCE [LARGE SCALE GENOMIC DNA]</scope>
    <source>
        <strain evidence="18">AS05jafATM_89</strain>
    </source>
</reference>
<keyword evidence="7" id="KW-0479">Metal-binding</keyword>
<feature type="domain" description="Pyruvate kinase C-terminal" evidence="17">
    <location>
        <begin position="346"/>
        <end position="458"/>
    </location>
</feature>
<keyword evidence="8" id="KW-0547">Nucleotide-binding</keyword>
<dbReference type="EMBL" id="DUTP01000003">
    <property type="protein sequence ID" value="HHX99478.1"/>
    <property type="molecule type" value="Genomic_DNA"/>
</dbReference>
<dbReference type="InterPro" id="IPR040442">
    <property type="entry name" value="Pyrv_kinase-like_dom_sf"/>
</dbReference>